<reference evidence="2" key="1">
    <citation type="submission" date="2021-04" db="EMBL/GenBank/DDBJ databases">
        <title>Genome based classification of Actinospica acidithermotolerans sp. nov., an actinobacterium isolated from an Indonesian hot spring.</title>
        <authorList>
            <person name="Kusuma A.B."/>
            <person name="Putra K.E."/>
            <person name="Nafisah S."/>
            <person name="Loh J."/>
            <person name="Nouioui I."/>
            <person name="Goodfellow M."/>
        </authorList>
    </citation>
    <scope>NUCLEOTIDE SEQUENCE</scope>
    <source>
        <strain evidence="2">DSM 45618</strain>
    </source>
</reference>
<proteinExistence type="predicted"/>
<evidence type="ECO:0000313" key="2">
    <source>
        <dbReference type="EMBL" id="MBS2964442.1"/>
    </source>
</evidence>
<dbReference type="EMBL" id="JAGSXH010000050">
    <property type="protein sequence ID" value="MBS2964442.1"/>
    <property type="molecule type" value="Genomic_DNA"/>
</dbReference>
<name>A0A8J7WR35_9ACTN</name>
<dbReference type="RefSeq" id="WP_211468802.1">
    <property type="nucleotide sequence ID" value="NZ_JAGSXH010000050.1"/>
</dbReference>
<sequence>MDEGGSAMTDRRRAGDDPQPGVRAVPDASAAGSEDPEDSEPERERRLRRARFLAELAEARELRKRVAPRRTRAAELHERVLRTFRY</sequence>
<gene>
    <name evidence="2" type="ORF">KGA66_15395</name>
</gene>
<dbReference type="Proteomes" id="UP000677913">
    <property type="component" value="Unassembled WGS sequence"/>
</dbReference>
<accession>A0A8J7WR35</accession>
<protein>
    <submittedName>
        <fullName evidence="2">Uncharacterized protein</fullName>
    </submittedName>
</protein>
<organism evidence="2 3">
    <name type="scientific">Actinocrinis puniceicyclus</name>
    <dbReference type="NCBI Taxonomy" id="977794"/>
    <lineage>
        <taxon>Bacteria</taxon>
        <taxon>Bacillati</taxon>
        <taxon>Actinomycetota</taxon>
        <taxon>Actinomycetes</taxon>
        <taxon>Catenulisporales</taxon>
        <taxon>Actinospicaceae</taxon>
        <taxon>Actinocrinis</taxon>
    </lineage>
</organism>
<feature type="region of interest" description="Disordered" evidence="1">
    <location>
        <begin position="1"/>
        <end position="46"/>
    </location>
</feature>
<evidence type="ECO:0000313" key="3">
    <source>
        <dbReference type="Proteomes" id="UP000677913"/>
    </source>
</evidence>
<keyword evidence="3" id="KW-1185">Reference proteome</keyword>
<comment type="caution">
    <text evidence="2">The sequence shown here is derived from an EMBL/GenBank/DDBJ whole genome shotgun (WGS) entry which is preliminary data.</text>
</comment>
<dbReference type="AlphaFoldDB" id="A0A8J7WR35"/>
<evidence type="ECO:0000256" key="1">
    <source>
        <dbReference type="SAM" id="MobiDB-lite"/>
    </source>
</evidence>